<evidence type="ECO:0000256" key="1">
    <source>
        <dbReference type="ARBA" id="ARBA00022679"/>
    </source>
</evidence>
<dbReference type="InterPro" id="IPR016181">
    <property type="entry name" value="Acyl_CoA_acyltransferase"/>
</dbReference>
<comment type="caution">
    <text evidence="3">Lacks conserved residue(s) required for the propagation of feature annotation.</text>
</comment>
<comment type="caution">
    <text evidence="6">The sequence shown here is derived from an EMBL/GenBank/DDBJ whole genome shotgun (WGS) entry which is preliminary data.</text>
</comment>
<feature type="active site" description="Proton donor" evidence="3">
    <location>
        <position position="133"/>
    </location>
</feature>
<dbReference type="Pfam" id="PF13527">
    <property type="entry name" value="Acetyltransf_9"/>
    <property type="match status" value="1"/>
</dbReference>
<keyword evidence="2 3" id="KW-0012">Acyltransferase</keyword>
<dbReference type="InterPro" id="IPR025559">
    <property type="entry name" value="Eis_dom"/>
</dbReference>
<feature type="domain" description="Enhanced intracellular survival protein" evidence="4">
    <location>
        <begin position="317"/>
        <end position="419"/>
    </location>
</feature>
<proteinExistence type="inferred from homology"/>
<evidence type="ECO:0000259" key="4">
    <source>
        <dbReference type="Pfam" id="PF13530"/>
    </source>
</evidence>
<organism evidence="6 7">
    <name type="scientific">Streptantibioticus parmotrematis</name>
    <dbReference type="NCBI Taxonomy" id="2873249"/>
    <lineage>
        <taxon>Bacteria</taxon>
        <taxon>Bacillati</taxon>
        <taxon>Actinomycetota</taxon>
        <taxon>Actinomycetes</taxon>
        <taxon>Kitasatosporales</taxon>
        <taxon>Streptomycetaceae</taxon>
        <taxon>Streptantibioticus</taxon>
    </lineage>
</organism>
<dbReference type="Proteomes" id="UP001198565">
    <property type="component" value="Unassembled WGS sequence"/>
</dbReference>
<dbReference type="InterPro" id="IPR051554">
    <property type="entry name" value="Acetyltransferase_Eis"/>
</dbReference>
<dbReference type="RefSeq" id="WP_222975987.1">
    <property type="nucleotide sequence ID" value="NZ_JAINVZ010000004.1"/>
</dbReference>
<dbReference type="Gene3D" id="3.30.1050.10">
    <property type="entry name" value="SCP2 sterol-binding domain"/>
    <property type="match status" value="1"/>
</dbReference>
<comment type="subunit">
    <text evidence="3">Homohexamer; trimer of dimers.</text>
</comment>
<dbReference type="Gene3D" id="3.40.630.30">
    <property type="match status" value="2"/>
</dbReference>
<dbReference type="InterPro" id="IPR036527">
    <property type="entry name" value="SCP2_sterol-bd_dom_sf"/>
</dbReference>
<dbReference type="SUPFAM" id="SSF55718">
    <property type="entry name" value="SCP-like"/>
    <property type="match status" value="1"/>
</dbReference>
<evidence type="ECO:0000313" key="7">
    <source>
        <dbReference type="Proteomes" id="UP001198565"/>
    </source>
</evidence>
<dbReference type="HAMAP" id="MF_01812">
    <property type="entry name" value="Eis"/>
    <property type="match status" value="1"/>
</dbReference>
<keyword evidence="1 3" id="KW-0808">Transferase</keyword>
<dbReference type="InterPro" id="IPR041380">
    <property type="entry name" value="Acetyltransf_17"/>
</dbReference>
<reference evidence="6 7" key="1">
    <citation type="submission" date="2021-08" db="EMBL/GenBank/DDBJ databases">
        <title>Streptomyces sp. PTM05 isolated from lichen.</title>
        <authorList>
            <person name="Somphong A."/>
            <person name="Phongsopitanun W."/>
            <person name="Tanasupawat S."/>
        </authorList>
    </citation>
    <scope>NUCLEOTIDE SEQUENCE [LARGE SCALE GENOMIC DNA]</scope>
    <source>
        <strain evidence="6 7">Ptm05</strain>
    </source>
</reference>
<dbReference type="Pfam" id="PF13530">
    <property type="entry name" value="SCP2_2"/>
    <property type="match status" value="1"/>
</dbReference>
<dbReference type="Pfam" id="PF17668">
    <property type="entry name" value="Acetyltransf_17"/>
    <property type="match status" value="1"/>
</dbReference>
<dbReference type="EMBL" id="JAINVZ010000004">
    <property type="protein sequence ID" value="MBY8885041.1"/>
    <property type="molecule type" value="Genomic_DNA"/>
</dbReference>
<dbReference type="InterPro" id="IPR022902">
    <property type="entry name" value="NAcTrfase_Eis"/>
</dbReference>
<accession>A0ABS7QPC1</accession>
<protein>
    <submittedName>
        <fullName evidence="6">GNAT family N-acetyltransferase</fullName>
    </submittedName>
</protein>
<feature type="active site" description="Proton acceptor; via carboxylate" evidence="3">
    <location>
        <position position="422"/>
    </location>
</feature>
<dbReference type="PANTHER" id="PTHR37817">
    <property type="entry name" value="N-ACETYLTRANSFERASE EIS"/>
    <property type="match status" value="1"/>
</dbReference>
<dbReference type="NCBIfam" id="NF002367">
    <property type="entry name" value="PRK01346.1-4"/>
    <property type="match status" value="1"/>
</dbReference>
<feature type="binding site" evidence="3">
    <location>
        <begin position="92"/>
        <end position="94"/>
    </location>
    <ligand>
        <name>acetyl-CoA</name>
        <dbReference type="ChEBI" id="CHEBI:57288"/>
    </ligand>
</feature>
<feature type="domain" description="Eis-like acetyltransferase" evidence="5">
    <location>
        <begin position="192"/>
        <end position="313"/>
    </location>
</feature>
<evidence type="ECO:0000259" key="5">
    <source>
        <dbReference type="Pfam" id="PF17668"/>
    </source>
</evidence>
<dbReference type="SUPFAM" id="SSF55729">
    <property type="entry name" value="Acyl-CoA N-acyltransferases (Nat)"/>
    <property type="match status" value="1"/>
</dbReference>
<evidence type="ECO:0000313" key="6">
    <source>
        <dbReference type="EMBL" id="MBY8885041.1"/>
    </source>
</evidence>
<comment type="similarity">
    <text evidence="3">Belongs to the acetyltransferase Eis family.</text>
</comment>
<gene>
    <name evidence="6" type="ORF">K7472_09305</name>
</gene>
<name>A0ABS7QPC1_9ACTN</name>
<feature type="binding site" evidence="3">
    <location>
        <begin position="100"/>
        <end position="105"/>
    </location>
    <ligand>
        <name>acetyl-CoA</name>
        <dbReference type="ChEBI" id="CHEBI:57288"/>
    </ligand>
</feature>
<evidence type="ECO:0000256" key="2">
    <source>
        <dbReference type="ARBA" id="ARBA00023315"/>
    </source>
</evidence>
<dbReference type="PANTHER" id="PTHR37817:SF1">
    <property type="entry name" value="N-ACETYLTRANSFERASE EIS"/>
    <property type="match status" value="1"/>
</dbReference>
<keyword evidence="7" id="KW-1185">Reference proteome</keyword>
<sequence length="422" mass="46364">MSHDRGQDDGVDLRAVDEDGYAAWTRACHRGFLRSAITDEDLALSPSVLEMVPGRVLGAYDGDRCVGTFRTFSRELTAPGGGLLTACAVSSVTVTATHRRRGLLGRMMARELPAARDRGEAVAILIAAEYPIYGRFGFGPATWTTEWTVDVPRTGLGRYEPPRGGRVDLAEAAEVRAAGPALHDRFRRSVPGAISRDARWWQVNTGEIQPPIRQWRDPFYALYRDDSGRVDGLLVYTVEDIWEGKLPQCPLTVRHALAATPEAERALWHYALSVDWTAKLHTGPRPPDDVLPLLLGDPRAAQVTTHGDYMWLRVLDVPAALRARSYGTTGSLVLRIHDEAGIAGGRYELNASTEPGASEVRTTTRDADLAMDVRELAALYLGDESVVRLATLGRIEELTPGAAARADLLTRTSRRPWCPDMF</sequence>
<evidence type="ECO:0000256" key="3">
    <source>
        <dbReference type="HAMAP-Rule" id="MF_01812"/>
    </source>
</evidence>